<organism evidence="3 4">
    <name type="scientific">Ectopseudomonas mendocina</name>
    <name type="common">Pseudomonas mendocina</name>
    <dbReference type="NCBI Taxonomy" id="300"/>
    <lineage>
        <taxon>Bacteria</taxon>
        <taxon>Pseudomonadati</taxon>
        <taxon>Pseudomonadota</taxon>
        <taxon>Gammaproteobacteria</taxon>
        <taxon>Pseudomonadales</taxon>
        <taxon>Pseudomonadaceae</taxon>
        <taxon>Ectopseudomonas</taxon>
    </lineage>
</organism>
<sequence>MKVALSQAVDWYVCLNDSQVTDAQRAAWQAWLTEDPRHAQAWARLENLCQRFDQAPQGIAALALENARHSRRNVMKTLAVLLGVGLVGWQGYQVSPWSADYVTRVGERRRVTLADGSRLDLNTDTRVDIRFTAGQRLIHLLHGEILVTTAKDPRPLRVQTAEGHILALGTRFGVHQASSQTRVTVEEHAVEIRPSQATAQAVRVEAGQACDFTSTRVGALRPAAASASAWTQGMLVVVDWRLDEVLAELSRHRHGYLGCSPQVAALRLSGAFNLNDSEATLASLLDALPIQMHRMTRYWIRIEAREA</sequence>
<dbReference type="InterPro" id="IPR032623">
    <property type="entry name" value="FecR_N"/>
</dbReference>
<dbReference type="GO" id="GO:0016989">
    <property type="term" value="F:sigma factor antagonist activity"/>
    <property type="evidence" value="ECO:0007669"/>
    <property type="project" value="TreeGrafter"/>
</dbReference>
<dbReference type="EMBL" id="CP027657">
    <property type="protein sequence ID" value="AVO53075.1"/>
    <property type="molecule type" value="Genomic_DNA"/>
</dbReference>
<dbReference type="RefSeq" id="WP_106737882.1">
    <property type="nucleotide sequence ID" value="NZ_CP027657.1"/>
</dbReference>
<dbReference type="OrthoDB" id="1099576at2"/>
<evidence type="ECO:0000313" key="4">
    <source>
        <dbReference type="Proteomes" id="UP000238327"/>
    </source>
</evidence>
<dbReference type="AlphaFoldDB" id="A0A2R3QMR5"/>
<dbReference type="InterPro" id="IPR012373">
    <property type="entry name" value="Ferrdict_sens_TM"/>
</dbReference>
<feature type="domain" description="FecR protein" evidence="1">
    <location>
        <begin position="100"/>
        <end position="191"/>
    </location>
</feature>
<proteinExistence type="predicted"/>
<dbReference type="Gene3D" id="2.60.120.1440">
    <property type="match status" value="1"/>
</dbReference>
<dbReference type="PANTHER" id="PTHR30273:SF2">
    <property type="entry name" value="PROTEIN FECR"/>
    <property type="match status" value="1"/>
</dbReference>
<feature type="domain" description="FecR N-terminal" evidence="2">
    <location>
        <begin position="7"/>
        <end position="48"/>
    </location>
</feature>
<protein>
    <submittedName>
        <fullName evidence="3">Iron dicitrate transport regulator FecR</fullName>
    </submittedName>
</protein>
<evidence type="ECO:0000313" key="3">
    <source>
        <dbReference type="EMBL" id="AVO53075.1"/>
    </source>
</evidence>
<evidence type="ECO:0000259" key="2">
    <source>
        <dbReference type="Pfam" id="PF16220"/>
    </source>
</evidence>
<dbReference type="InterPro" id="IPR006860">
    <property type="entry name" value="FecR"/>
</dbReference>
<dbReference type="Proteomes" id="UP000238327">
    <property type="component" value="Chromosome"/>
</dbReference>
<dbReference type="Pfam" id="PF04773">
    <property type="entry name" value="FecR"/>
    <property type="match status" value="1"/>
</dbReference>
<gene>
    <name evidence="3" type="ORF">C7A17_09950</name>
</gene>
<evidence type="ECO:0000259" key="1">
    <source>
        <dbReference type="Pfam" id="PF04773"/>
    </source>
</evidence>
<name>A0A2R3QMR5_ECTME</name>
<dbReference type="Pfam" id="PF16220">
    <property type="entry name" value="DUF4880"/>
    <property type="match status" value="1"/>
</dbReference>
<dbReference type="PIRSF" id="PIRSF018266">
    <property type="entry name" value="FecR"/>
    <property type="match status" value="1"/>
</dbReference>
<accession>A0A2R3QMR5</accession>
<reference evidence="3 4" key="1">
    <citation type="submission" date="2018-03" db="EMBL/GenBank/DDBJ databases">
        <title>Complete genome sequence and methylome analysis of Pseudomonas mendocina NEB 698.</title>
        <authorList>
            <person name="Morgan R.D."/>
        </authorList>
    </citation>
    <scope>NUCLEOTIDE SEQUENCE [LARGE SCALE GENOMIC DNA]</scope>
    <source>
        <strain evidence="3 4">NEB698</strain>
    </source>
</reference>
<dbReference type="PANTHER" id="PTHR30273">
    <property type="entry name" value="PERIPLASMIC SIGNAL SENSOR AND SIGMA FACTOR ACTIVATOR FECR-RELATED"/>
    <property type="match status" value="1"/>
</dbReference>